<keyword evidence="8 15" id="KW-0378">Hydrolase</keyword>
<evidence type="ECO:0000256" key="13">
    <source>
        <dbReference type="ARBA" id="ARBA00023242"/>
    </source>
</evidence>
<dbReference type="Gene3D" id="1.10.150.20">
    <property type="entry name" value="5' to 3' exonuclease, C-terminal subdomain"/>
    <property type="match status" value="1"/>
</dbReference>
<dbReference type="InterPro" id="IPR019974">
    <property type="entry name" value="XPG_CS"/>
</dbReference>
<dbReference type="InterPro" id="IPR006085">
    <property type="entry name" value="XPG_DNA_repair_N"/>
</dbReference>
<dbReference type="GO" id="GO:0005654">
    <property type="term" value="C:nucleoplasm"/>
    <property type="evidence" value="ECO:0007669"/>
    <property type="project" value="UniProtKB-SubCell"/>
</dbReference>
<evidence type="ECO:0000256" key="16">
    <source>
        <dbReference type="SAM" id="MobiDB-lite"/>
    </source>
</evidence>
<evidence type="ECO:0000256" key="10">
    <source>
        <dbReference type="ARBA" id="ARBA00022842"/>
    </source>
</evidence>
<dbReference type="GO" id="GO:0005739">
    <property type="term" value="C:mitochondrion"/>
    <property type="evidence" value="ECO:0007669"/>
    <property type="project" value="UniProtKB-SubCell"/>
</dbReference>
<dbReference type="FunFam" id="3.40.50.1010:FF:000003">
    <property type="entry name" value="Flap endonuclease 1"/>
    <property type="match status" value="1"/>
</dbReference>
<name>A0A4R0RSL6_9APHY</name>
<feature type="compositionally biased region" description="Basic and acidic residues" evidence="16">
    <location>
        <begin position="381"/>
        <end position="404"/>
    </location>
</feature>
<dbReference type="HAMAP" id="MF_00614">
    <property type="entry name" value="Fen"/>
    <property type="match status" value="1"/>
</dbReference>
<dbReference type="GO" id="GO:0043137">
    <property type="term" value="P:DNA replication, removal of RNA primer"/>
    <property type="evidence" value="ECO:0007669"/>
    <property type="project" value="UniProtKB-UniRule"/>
</dbReference>
<evidence type="ECO:0000256" key="9">
    <source>
        <dbReference type="ARBA" id="ARBA00022839"/>
    </source>
</evidence>
<evidence type="ECO:0000256" key="8">
    <source>
        <dbReference type="ARBA" id="ARBA00022801"/>
    </source>
</evidence>
<dbReference type="PROSITE" id="PS00841">
    <property type="entry name" value="XPG_1"/>
    <property type="match status" value="1"/>
</dbReference>
<evidence type="ECO:0000256" key="2">
    <source>
        <dbReference type="ARBA" id="ARBA00022553"/>
    </source>
</evidence>
<evidence type="ECO:0000256" key="15">
    <source>
        <dbReference type="HAMAP-Rule" id="MF_03140"/>
    </source>
</evidence>
<dbReference type="SMART" id="SM00485">
    <property type="entry name" value="XPGN"/>
    <property type="match status" value="1"/>
</dbReference>
<dbReference type="GO" id="GO:0003677">
    <property type="term" value="F:DNA binding"/>
    <property type="evidence" value="ECO:0007669"/>
    <property type="project" value="UniProtKB-UniRule"/>
</dbReference>
<protein>
    <recommendedName>
        <fullName evidence="15">Flap endonuclease 1</fullName>
        <shortName evidence="15">FEN-1</shortName>
        <ecNumber evidence="15">3.1.-.-</ecNumber>
    </recommendedName>
    <alternativeName>
        <fullName evidence="15">Flap structure-specific endonuclease 1</fullName>
    </alternativeName>
</protein>
<dbReference type="Proteomes" id="UP000292702">
    <property type="component" value="Unassembled WGS sequence"/>
</dbReference>
<dbReference type="Pfam" id="PF00752">
    <property type="entry name" value="XPG_N"/>
    <property type="match status" value="1"/>
</dbReference>
<dbReference type="SUPFAM" id="SSF47807">
    <property type="entry name" value="5' to 3' exonuclease, C-terminal subdomain"/>
    <property type="match status" value="1"/>
</dbReference>
<dbReference type="GO" id="GO:0000287">
    <property type="term" value="F:magnesium ion binding"/>
    <property type="evidence" value="ECO:0007669"/>
    <property type="project" value="UniProtKB-UniRule"/>
</dbReference>
<dbReference type="OrthoDB" id="1937206at2759"/>
<feature type="domain" description="XPG N-terminal" evidence="18">
    <location>
        <begin position="1"/>
        <end position="108"/>
    </location>
</feature>
<dbReference type="CDD" id="cd09907">
    <property type="entry name" value="H3TH_FEN1-Euk"/>
    <property type="match status" value="1"/>
</dbReference>
<dbReference type="Gene3D" id="3.40.50.1010">
    <property type="entry name" value="5'-nuclease"/>
    <property type="match status" value="1"/>
</dbReference>
<dbReference type="GO" id="GO:0006284">
    <property type="term" value="P:base-excision repair"/>
    <property type="evidence" value="ECO:0007669"/>
    <property type="project" value="UniProtKB-UniRule"/>
</dbReference>
<dbReference type="STRING" id="92696.A0A4R0RSL6"/>
<evidence type="ECO:0000256" key="6">
    <source>
        <dbReference type="ARBA" id="ARBA00022759"/>
    </source>
</evidence>
<evidence type="ECO:0000256" key="14">
    <source>
        <dbReference type="ARBA" id="ARBA00034726"/>
    </source>
</evidence>
<comment type="cofactor">
    <cofactor evidence="15">
        <name>Mg(2+)</name>
        <dbReference type="ChEBI" id="CHEBI:18420"/>
    </cofactor>
    <text evidence="15">Binds 2 magnesium ions per subunit. They probably participate in the reaction catalyzed by the enzyme. May bind an additional third magnesium ion after substrate binding.</text>
</comment>
<dbReference type="InterPro" id="IPR023426">
    <property type="entry name" value="Flap_endonuc"/>
</dbReference>
<keyword evidence="10 15" id="KW-0460">Magnesium</keyword>
<dbReference type="PANTHER" id="PTHR11081:SF9">
    <property type="entry name" value="FLAP ENDONUCLEASE 1"/>
    <property type="match status" value="1"/>
</dbReference>
<evidence type="ECO:0000313" key="20">
    <source>
        <dbReference type="Proteomes" id="UP000292702"/>
    </source>
</evidence>
<feature type="compositionally biased region" description="Polar residues" evidence="16">
    <location>
        <begin position="410"/>
        <end position="420"/>
    </location>
</feature>
<keyword evidence="7 15" id="KW-0227">DNA damage</keyword>
<dbReference type="InterPro" id="IPR008918">
    <property type="entry name" value="HhH2"/>
</dbReference>
<keyword evidence="2 15" id="KW-0597">Phosphoprotein</keyword>
<evidence type="ECO:0000256" key="11">
    <source>
        <dbReference type="ARBA" id="ARBA00023128"/>
    </source>
</evidence>
<gene>
    <name evidence="19" type="primary">FEN1</name>
    <name evidence="19" type="ORF">EIP91_001174</name>
</gene>
<dbReference type="EMBL" id="RWJN01000013">
    <property type="protein sequence ID" value="TCD70866.1"/>
    <property type="molecule type" value="Genomic_DNA"/>
</dbReference>
<evidence type="ECO:0000313" key="19">
    <source>
        <dbReference type="EMBL" id="TCD70866.1"/>
    </source>
</evidence>
<dbReference type="InterPro" id="IPR036279">
    <property type="entry name" value="5-3_exonuclease_C_sf"/>
</dbReference>
<evidence type="ECO:0000259" key="18">
    <source>
        <dbReference type="SMART" id="SM00485"/>
    </source>
</evidence>
<evidence type="ECO:0000259" key="17">
    <source>
        <dbReference type="SMART" id="SM00484"/>
    </source>
</evidence>
<organism evidence="19 20">
    <name type="scientific">Steccherinum ochraceum</name>
    <dbReference type="NCBI Taxonomy" id="92696"/>
    <lineage>
        <taxon>Eukaryota</taxon>
        <taxon>Fungi</taxon>
        <taxon>Dikarya</taxon>
        <taxon>Basidiomycota</taxon>
        <taxon>Agaricomycotina</taxon>
        <taxon>Agaricomycetes</taxon>
        <taxon>Polyporales</taxon>
        <taxon>Steccherinaceae</taxon>
        <taxon>Steccherinum</taxon>
    </lineage>
</organism>
<keyword evidence="4 15" id="KW-0540">Nuclease</keyword>
<dbReference type="SMART" id="SM00279">
    <property type="entry name" value="HhH2"/>
    <property type="match status" value="1"/>
</dbReference>
<dbReference type="FunFam" id="1.10.150.20:FF:000009">
    <property type="entry name" value="Flap endonuclease 1"/>
    <property type="match status" value="1"/>
</dbReference>
<sequence>MGIKGLTALISEHAPKAITEHEIKTLFGRKVAIDASMSIYQFLIAVRQKDGELLTNDAGETTSHLMGFFYRTIRMVENGIKPAYVFDGKPPELKAGVLKNRYEKREEAKEEGEEAKETGTAEDVERFTRRTVKVTKEHNEECRRLLTLMGIPFVVAPSEAEAQCAELARGGKVYGAGSEDMDTLTFNAPILLRHLTFSEARKTPISEINLQRALEGLEMNMSQARTALNGVWSRRTDLLQFVDLCILLGCDYLEPIKGIGPKSALKLVREHGSLDKVVEHLREKVAAKEEAEDEGKKKKGGIQIPENWPWEEAKKFFLKPDVTPADEVEIEWKNPDVDGLVQFLVTEKGFNEERVRKGAEKLTKFLSAKQQGRLDGFFTFKPKDEPKKAEKGKGKGKGKEEPKGTKRKASSSTISKAWLL</sequence>
<dbReference type="PRINTS" id="PR00853">
    <property type="entry name" value="XPGRADSUPER"/>
</dbReference>
<accession>A0A4R0RSL6</accession>
<comment type="caution">
    <text evidence="19">The sequence shown here is derived from an EMBL/GenBank/DDBJ whole genome shotgun (WGS) entry which is preliminary data.</text>
</comment>
<evidence type="ECO:0000256" key="3">
    <source>
        <dbReference type="ARBA" id="ARBA00022705"/>
    </source>
</evidence>
<keyword evidence="5 15" id="KW-0479">Metal-binding</keyword>
<comment type="subcellular location">
    <subcellularLocation>
        <location evidence="1 15">Mitochondrion</location>
    </subcellularLocation>
    <subcellularLocation>
        <location evidence="15">Nucleus</location>
        <location evidence="15">Nucleolus</location>
    </subcellularLocation>
    <subcellularLocation>
        <location evidence="15">Nucleus</location>
        <location evidence="15">Nucleoplasm</location>
    </subcellularLocation>
    <text evidence="15">Resides mostly in the nucleoli and relocalizes to the nucleoplasm upon DNA damage.</text>
</comment>
<evidence type="ECO:0000256" key="4">
    <source>
        <dbReference type="ARBA" id="ARBA00022722"/>
    </source>
</evidence>
<evidence type="ECO:0000256" key="7">
    <source>
        <dbReference type="ARBA" id="ARBA00022763"/>
    </source>
</evidence>
<feature type="domain" description="XPG-I" evidence="17">
    <location>
        <begin position="147"/>
        <end position="219"/>
    </location>
</feature>
<dbReference type="PANTHER" id="PTHR11081">
    <property type="entry name" value="FLAP ENDONUCLEASE FAMILY MEMBER"/>
    <property type="match status" value="1"/>
</dbReference>
<reference evidence="19 20" key="1">
    <citation type="submission" date="2018-11" db="EMBL/GenBank/DDBJ databases">
        <title>Genome assembly of Steccherinum ochraceum LE-BIN_3174, the white-rot fungus of the Steccherinaceae family (The Residual Polyporoid clade, Polyporales, Basidiomycota).</title>
        <authorList>
            <person name="Fedorova T.V."/>
            <person name="Glazunova O.A."/>
            <person name="Landesman E.O."/>
            <person name="Moiseenko K.V."/>
            <person name="Psurtseva N.V."/>
            <person name="Savinova O.S."/>
            <person name="Shakhova N.V."/>
            <person name="Tyazhelova T.V."/>
            <person name="Vasina D.V."/>
        </authorList>
    </citation>
    <scope>NUCLEOTIDE SEQUENCE [LARGE SCALE GENOMIC DNA]</scope>
    <source>
        <strain evidence="19 20">LE-BIN_3174</strain>
    </source>
</reference>
<keyword evidence="20" id="KW-1185">Reference proteome</keyword>
<comment type="function">
    <text evidence="15">Structure-specific nuclease with 5'-flap endonuclease and 5'-3' exonuclease activities involved in DNA replication and repair. During DNA replication, cleaves the 5'-overhanging flap structure that is generated by displacement synthesis when DNA polymerase encounters the 5'-end of a downstream Okazaki fragment. It enters the flap from the 5'-end and then tracks to cleave the flap base, leaving a nick for ligation. Also involved in the long patch base excision repair (LP-BER) pathway, by cleaving within the apurinic/apyrimidinic (AP) site-terminated flap. Acts as a genome stabilization factor that prevents flaps from equilibrating into structures that lead to duplications and deletions. Also possesses 5'-3' exonuclease activity on nicked or gapped double-stranded DNA, and exhibits RNase H activity. Also involved in replication and repair of rDNA and in repairing mitochondrial DNA.</text>
</comment>
<keyword evidence="11 15" id="KW-0496">Mitochondrion</keyword>
<keyword evidence="9 15" id="KW-0269">Exonuclease</keyword>
<dbReference type="PROSITE" id="PS00842">
    <property type="entry name" value="XPG_2"/>
    <property type="match status" value="1"/>
</dbReference>
<dbReference type="SUPFAM" id="SSF88723">
    <property type="entry name" value="PIN domain-like"/>
    <property type="match status" value="1"/>
</dbReference>
<feature type="region of interest" description="Disordered" evidence="16">
    <location>
        <begin position="377"/>
        <end position="420"/>
    </location>
</feature>
<keyword evidence="3 15" id="KW-0235">DNA replication</keyword>
<dbReference type="SMART" id="SM00484">
    <property type="entry name" value="XPGI"/>
    <property type="match status" value="1"/>
</dbReference>
<dbReference type="GO" id="GO:0008409">
    <property type="term" value="F:5'-3' exonuclease activity"/>
    <property type="evidence" value="ECO:0007669"/>
    <property type="project" value="UniProtKB-UniRule"/>
</dbReference>
<evidence type="ECO:0000256" key="5">
    <source>
        <dbReference type="ARBA" id="ARBA00022723"/>
    </source>
</evidence>
<dbReference type="Pfam" id="PF00867">
    <property type="entry name" value="XPG_I"/>
    <property type="match status" value="1"/>
</dbReference>
<evidence type="ECO:0000256" key="12">
    <source>
        <dbReference type="ARBA" id="ARBA00023204"/>
    </source>
</evidence>
<dbReference type="AlphaFoldDB" id="A0A4R0RSL6"/>
<evidence type="ECO:0000256" key="1">
    <source>
        <dbReference type="ARBA" id="ARBA00004173"/>
    </source>
</evidence>
<dbReference type="EC" id="3.1.-.-" evidence="15"/>
<dbReference type="InterPro" id="IPR006086">
    <property type="entry name" value="XPG-I_dom"/>
</dbReference>
<dbReference type="CDD" id="cd09867">
    <property type="entry name" value="PIN_FEN1"/>
    <property type="match status" value="1"/>
</dbReference>
<comment type="similarity">
    <text evidence="14 15">Belongs to the XPG/RAD2 endonuclease family. FEN1 subfamily.</text>
</comment>
<dbReference type="GO" id="GO:0017108">
    <property type="term" value="F:5'-flap endonuclease activity"/>
    <property type="evidence" value="ECO:0007669"/>
    <property type="project" value="UniProtKB-UniRule"/>
</dbReference>
<keyword evidence="6 15" id="KW-0255">Endonuclease</keyword>
<keyword evidence="12 15" id="KW-0234">DNA repair</keyword>
<dbReference type="InterPro" id="IPR006084">
    <property type="entry name" value="XPG/Rad2"/>
</dbReference>
<keyword evidence="13 15" id="KW-0539">Nucleus</keyword>
<dbReference type="GO" id="GO:0005730">
    <property type="term" value="C:nucleolus"/>
    <property type="evidence" value="ECO:0007669"/>
    <property type="project" value="UniProtKB-SubCell"/>
</dbReference>
<dbReference type="InterPro" id="IPR029060">
    <property type="entry name" value="PIN-like_dom_sf"/>
</dbReference>
<proteinExistence type="inferred from homology"/>